<feature type="transmembrane region" description="Helical" evidence="2">
    <location>
        <begin position="115"/>
        <end position="135"/>
    </location>
</feature>
<protein>
    <submittedName>
        <fullName evidence="3">Uncharacterized protein</fullName>
    </submittedName>
</protein>
<dbReference type="STRING" id="144026.SAMN04488568_10697"/>
<feature type="transmembrane region" description="Helical" evidence="2">
    <location>
        <begin position="6"/>
        <end position="25"/>
    </location>
</feature>
<reference evidence="3 4" key="1">
    <citation type="submission" date="2016-10" db="EMBL/GenBank/DDBJ databases">
        <authorList>
            <person name="de Groot N.N."/>
        </authorList>
    </citation>
    <scope>NUCLEOTIDE SEQUENCE [LARGE SCALE GENOMIC DNA]</scope>
    <source>
        <strain evidence="3 4">DSM 16077</strain>
    </source>
</reference>
<organism evidence="3 4">
    <name type="scientific">Maricaulis salignorans</name>
    <dbReference type="NCBI Taxonomy" id="144026"/>
    <lineage>
        <taxon>Bacteria</taxon>
        <taxon>Pseudomonadati</taxon>
        <taxon>Pseudomonadota</taxon>
        <taxon>Alphaproteobacteria</taxon>
        <taxon>Maricaulales</taxon>
        <taxon>Maricaulaceae</taxon>
        <taxon>Maricaulis</taxon>
    </lineage>
</organism>
<feature type="transmembrane region" description="Helical" evidence="2">
    <location>
        <begin position="69"/>
        <end position="95"/>
    </location>
</feature>
<keyword evidence="2" id="KW-0472">Membrane</keyword>
<keyword evidence="2" id="KW-0812">Transmembrane</keyword>
<sequence>MNLTLYIVALLIFTVSAALFSRWLAARINLTADARAEYAERVLTKPATIKGVDEAVFVKLYVGAHEPRWALYMPIALLTATLATPLAAIALTAFWPVFTSMLDGGPWYDVGYYPWMFYMFFGFCGLWALCAAIVARIHHARSPEAFQPALARARGEPLDDVVIRRARPKWAVRARPDPAPQSTPTPETKSATETE</sequence>
<accession>A0A1G9R8H1</accession>
<dbReference type="AlphaFoldDB" id="A0A1G9R8H1"/>
<keyword evidence="2" id="KW-1133">Transmembrane helix</keyword>
<proteinExistence type="predicted"/>
<keyword evidence="4" id="KW-1185">Reference proteome</keyword>
<gene>
    <name evidence="3" type="ORF">SAMN04488568_10697</name>
</gene>
<dbReference type="RefSeq" id="WP_091768948.1">
    <property type="nucleotide sequence ID" value="NZ_FNHG01000006.1"/>
</dbReference>
<dbReference type="OrthoDB" id="7631775at2"/>
<evidence type="ECO:0000313" key="4">
    <source>
        <dbReference type="Proteomes" id="UP000199759"/>
    </source>
</evidence>
<dbReference type="Proteomes" id="UP000199759">
    <property type="component" value="Unassembled WGS sequence"/>
</dbReference>
<evidence type="ECO:0000256" key="2">
    <source>
        <dbReference type="SAM" id="Phobius"/>
    </source>
</evidence>
<dbReference type="EMBL" id="FNHG01000006">
    <property type="protein sequence ID" value="SDM19127.1"/>
    <property type="molecule type" value="Genomic_DNA"/>
</dbReference>
<name>A0A1G9R8H1_9PROT</name>
<evidence type="ECO:0000256" key="1">
    <source>
        <dbReference type="SAM" id="MobiDB-lite"/>
    </source>
</evidence>
<feature type="region of interest" description="Disordered" evidence="1">
    <location>
        <begin position="171"/>
        <end position="195"/>
    </location>
</feature>
<evidence type="ECO:0000313" key="3">
    <source>
        <dbReference type="EMBL" id="SDM19127.1"/>
    </source>
</evidence>